<sequence>MRDSPWAISRFDEALLELLGQGQKHLSLADAVDAIGIESGEQINVETILAESNSPLESLLPRALSGTEKDRRGVQHLEIVDNRGSFVISAWPTAHRGVFHLAATTPFTDPRWQKVERWIGRANPEVVPCFLNHADFIDIGRALSEIGDAEVSRLTARNLVDQSSLGRSWKSRSDGLRLSPLEAIAEVEANHASVRTMTMRVGQLLSLHLRRLAGATFYSGNFTAFDDVVLSRLAKAGATRRSLMANRHRRVGKPVGTPISVKLPGAFLGTEIDTSEVLETLEELSQVSVAVLHRNPYLHVVVTDYSDGSNFDLFVTDADSIDIYPGFRASRGSLTRLSQRLGERFLATDISDAAEDDEVSLDDLVASR</sequence>
<dbReference type="OrthoDB" id="5169038at2"/>
<keyword evidence="2" id="KW-1185">Reference proteome</keyword>
<dbReference type="Proteomes" id="UP000316639">
    <property type="component" value="Unassembled WGS sequence"/>
</dbReference>
<organism evidence="1 2">
    <name type="scientific">Lentzea tibetensis</name>
    <dbReference type="NCBI Taxonomy" id="2591470"/>
    <lineage>
        <taxon>Bacteria</taxon>
        <taxon>Bacillati</taxon>
        <taxon>Actinomycetota</taxon>
        <taxon>Actinomycetes</taxon>
        <taxon>Pseudonocardiales</taxon>
        <taxon>Pseudonocardiaceae</taxon>
        <taxon>Lentzea</taxon>
    </lineage>
</organism>
<gene>
    <name evidence="1" type="ORF">FKR81_15280</name>
</gene>
<evidence type="ECO:0000313" key="2">
    <source>
        <dbReference type="Proteomes" id="UP000316639"/>
    </source>
</evidence>
<dbReference type="EMBL" id="VOBR01000008">
    <property type="protein sequence ID" value="TWP51555.1"/>
    <property type="molecule type" value="Genomic_DNA"/>
</dbReference>
<proteinExistence type="predicted"/>
<name>A0A563EV40_9PSEU</name>
<evidence type="ECO:0000313" key="1">
    <source>
        <dbReference type="EMBL" id="TWP51555.1"/>
    </source>
</evidence>
<reference evidence="1 2" key="1">
    <citation type="submission" date="2019-07" db="EMBL/GenBank/DDBJ databases">
        <title>Lentzea xizangensis sp. nov., isolated from Qinghai-Tibetan Plateau Soils.</title>
        <authorList>
            <person name="Huang J."/>
        </authorList>
    </citation>
    <scope>NUCLEOTIDE SEQUENCE [LARGE SCALE GENOMIC DNA]</scope>
    <source>
        <strain evidence="1 2">FXJ1.1311</strain>
    </source>
</reference>
<protein>
    <submittedName>
        <fullName evidence="1">Uncharacterized protein</fullName>
    </submittedName>
</protein>
<dbReference type="RefSeq" id="WP_146352388.1">
    <property type="nucleotide sequence ID" value="NZ_VOBR01000008.1"/>
</dbReference>
<dbReference type="AlphaFoldDB" id="A0A563EV40"/>
<accession>A0A563EV40</accession>
<comment type="caution">
    <text evidence="1">The sequence shown here is derived from an EMBL/GenBank/DDBJ whole genome shotgun (WGS) entry which is preliminary data.</text>
</comment>